<evidence type="ECO:0000256" key="2">
    <source>
        <dbReference type="ARBA" id="ARBA00008785"/>
    </source>
</evidence>
<dbReference type="GO" id="GO:0004473">
    <property type="term" value="F:malate dehydrogenase (decarboxylating) (NADP+) activity"/>
    <property type="evidence" value="ECO:0007669"/>
    <property type="project" value="TreeGrafter"/>
</dbReference>
<feature type="active site" description="Proton donor" evidence="5">
    <location>
        <position position="149"/>
    </location>
</feature>
<dbReference type="Proteomes" id="UP000596092">
    <property type="component" value="Chromosome"/>
</dbReference>
<evidence type="ECO:0000313" key="11">
    <source>
        <dbReference type="EMBL" id="QQG66233.1"/>
    </source>
</evidence>
<dbReference type="PANTHER" id="PTHR23406:SF90">
    <property type="entry name" value="MALIC ENZYME-RELATED"/>
    <property type="match status" value="1"/>
</dbReference>
<dbReference type="Gene3D" id="3.40.50.10380">
    <property type="entry name" value="Malic enzyme, N-terminal domain"/>
    <property type="match status" value="1"/>
</dbReference>
<organism evidence="11 12">
    <name type="scientific">Desulfobulbus oligotrophicus</name>
    <dbReference type="NCBI Taxonomy" id="1909699"/>
    <lineage>
        <taxon>Bacteria</taxon>
        <taxon>Pseudomonadati</taxon>
        <taxon>Thermodesulfobacteriota</taxon>
        <taxon>Desulfobulbia</taxon>
        <taxon>Desulfobulbales</taxon>
        <taxon>Desulfobulbaceae</taxon>
        <taxon>Desulfobulbus</taxon>
    </lineage>
</organism>
<dbReference type="FunFam" id="3.40.50.720:FF:000060">
    <property type="entry name" value="Malic enzyme"/>
    <property type="match status" value="1"/>
</dbReference>
<dbReference type="GO" id="GO:0046872">
    <property type="term" value="F:metal ion binding"/>
    <property type="evidence" value="ECO:0007669"/>
    <property type="project" value="UniProtKB-KW"/>
</dbReference>
<dbReference type="Pfam" id="PF03949">
    <property type="entry name" value="Malic_M"/>
    <property type="match status" value="1"/>
</dbReference>
<dbReference type="CDD" id="cd05312">
    <property type="entry name" value="NAD_bind_1_malic_enz"/>
    <property type="match status" value="1"/>
</dbReference>
<feature type="binding site" evidence="6">
    <location>
        <position position="202"/>
    </location>
    <ligand>
        <name>(S)-malate</name>
        <dbReference type="ChEBI" id="CHEBI:15589"/>
    </ligand>
</feature>
<feature type="active site" description="Proton acceptor" evidence="5">
    <location>
        <position position="220"/>
    </location>
</feature>
<evidence type="ECO:0000259" key="9">
    <source>
        <dbReference type="SMART" id="SM00919"/>
    </source>
</evidence>
<dbReference type="PRINTS" id="PR00072">
    <property type="entry name" value="MALOXRDTASE"/>
</dbReference>
<dbReference type="InterPro" id="IPR001891">
    <property type="entry name" value="Malic_OxRdtase"/>
</dbReference>
<dbReference type="InterPro" id="IPR037062">
    <property type="entry name" value="Malic_N_dom_sf"/>
</dbReference>
<dbReference type="Gene3D" id="3.40.50.720">
    <property type="entry name" value="NAD(P)-binding Rossmann-like Domain"/>
    <property type="match status" value="1"/>
</dbReference>
<feature type="binding site" evidence="7">
    <location>
        <position position="315"/>
    </location>
    <ligand>
        <name>a divalent metal cation</name>
        <dbReference type="ChEBI" id="CHEBI:60240"/>
    </ligand>
</feature>
<feature type="binding site" evidence="7">
    <location>
        <position position="292"/>
    </location>
    <ligand>
        <name>a divalent metal cation</name>
        <dbReference type="ChEBI" id="CHEBI:60240"/>
    </ligand>
</feature>
<dbReference type="PROSITE" id="PS00331">
    <property type="entry name" value="MALIC_ENZYMES"/>
    <property type="match status" value="1"/>
</dbReference>
<evidence type="ECO:0000259" key="10">
    <source>
        <dbReference type="SMART" id="SM01274"/>
    </source>
</evidence>
<evidence type="ECO:0000256" key="7">
    <source>
        <dbReference type="PIRSR" id="PIRSR000106-3"/>
    </source>
</evidence>
<dbReference type="PANTHER" id="PTHR23406">
    <property type="entry name" value="MALIC ENZYME-RELATED"/>
    <property type="match status" value="1"/>
</dbReference>
<dbReference type="KEGG" id="dog:HP555_10365"/>
<dbReference type="SUPFAM" id="SSF51735">
    <property type="entry name" value="NAD(P)-binding Rossmann-fold domains"/>
    <property type="match status" value="1"/>
</dbReference>
<dbReference type="FunFam" id="3.40.50.10380:FF:000004">
    <property type="entry name" value="Malic enzyme"/>
    <property type="match status" value="1"/>
</dbReference>
<name>A0A7T6AQW7_9BACT</name>
<dbReference type="InterPro" id="IPR046346">
    <property type="entry name" value="Aminoacid_DH-like_N_sf"/>
</dbReference>
<dbReference type="EMBL" id="CP054140">
    <property type="protein sequence ID" value="QQG66233.1"/>
    <property type="molecule type" value="Genomic_DNA"/>
</dbReference>
<feature type="binding site" evidence="7">
    <location>
        <position position="291"/>
    </location>
    <ligand>
        <name>a divalent metal cation</name>
        <dbReference type="ChEBI" id="CHEBI:60240"/>
    </ligand>
</feature>
<dbReference type="PIRSF" id="PIRSF000106">
    <property type="entry name" value="ME"/>
    <property type="match status" value="1"/>
</dbReference>
<dbReference type="Pfam" id="PF00390">
    <property type="entry name" value="malic"/>
    <property type="match status" value="1"/>
</dbReference>
<feature type="domain" description="Malic enzyme N-terminal" evidence="10">
    <location>
        <begin position="126"/>
        <end position="306"/>
    </location>
</feature>
<keyword evidence="12" id="KW-1185">Reference proteome</keyword>
<keyword evidence="3 7" id="KW-0479">Metal-binding</keyword>
<gene>
    <name evidence="11" type="ORF">HP555_10365</name>
</gene>
<dbReference type="SMART" id="SM01274">
    <property type="entry name" value="malic"/>
    <property type="match status" value="1"/>
</dbReference>
<protein>
    <submittedName>
        <fullName evidence="11">NAD-dependent malic enzyme</fullName>
    </submittedName>
</protein>
<dbReference type="SUPFAM" id="SSF53223">
    <property type="entry name" value="Aminoacid dehydrogenase-like, N-terminal domain"/>
    <property type="match status" value="1"/>
</dbReference>
<reference evidence="11 12" key="1">
    <citation type="submission" date="2020-05" db="EMBL/GenBank/DDBJ databases">
        <title>Complete genome of Desulfobulbus oligotrophicus.</title>
        <authorList>
            <person name="Podar M."/>
        </authorList>
    </citation>
    <scope>NUCLEOTIDE SEQUENCE [LARGE SCALE GENOMIC DNA]</scope>
    <source>
        <strain evidence="11 12">Prop6</strain>
    </source>
</reference>
<evidence type="ECO:0000256" key="3">
    <source>
        <dbReference type="ARBA" id="ARBA00022723"/>
    </source>
</evidence>
<dbReference type="InterPro" id="IPR012302">
    <property type="entry name" value="Malic_NAD-bd"/>
</dbReference>
<dbReference type="NCBIfam" id="NF010052">
    <property type="entry name" value="PRK13529.1"/>
    <property type="match status" value="1"/>
</dbReference>
<dbReference type="RefSeq" id="WP_199262193.1">
    <property type="nucleotide sequence ID" value="NZ_CP054140.1"/>
</dbReference>
<dbReference type="InterPro" id="IPR015884">
    <property type="entry name" value="Malic_enzyme_CS"/>
</dbReference>
<dbReference type="GO" id="GO:0006108">
    <property type="term" value="P:malate metabolic process"/>
    <property type="evidence" value="ECO:0007669"/>
    <property type="project" value="TreeGrafter"/>
</dbReference>
<feature type="binding site" evidence="6">
    <location>
        <position position="454"/>
    </location>
    <ligand>
        <name>(S)-malate</name>
        <dbReference type="ChEBI" id="CHEBI:15589"/>
    </ligand>
</feature>
<dbReference type="InterPro" id="IPR036291">
    <property type="entry name" value="NAD(P)-bd_dom_sf"/>
</dbReference>
<proteinExistence type="inferred from homology"/>
<evidence type="ECO:0000256" key="8">
    <source>
        <dbReference type="RuleBase" id="RU003427"/>
    </source>
</evidence>
<dbReference type="InterPro" id="IPR012301">
    <property type="entry name" value="Malic_N_dom"/>
</dbReference>
<feature type="binding site" evidence="6">
    <location>
        <position position="498"/>
    </location>
    <ligand>
        <name>(S)-malate</name>
        <dbReference type="ChEBI" id="CHEBI:15589"/>
    </ligand>
</feature>
<evidence type="ECO:0000256" key="5">
    <source>
        <dbReference type="PIRSR" id="PIRSR000106-1"/>
    </source>
</evidence>
<keyword evidence="4" id="KW-0560">Oxidoreductase</keyword>
<comment type="similarity">
    <text evidence="2 8">Belongs to the malic enzymes family.</text>
</comment>
<accession>A0A7T6AQW7</accession>
<comment type="cofactor">
    <cofactor evidence="7">
        <name>Mg(2+)</name>
        <dbReference type="ChEBI" id="CHEBI:18420"/>
    </cofactor>
    <cofactor evidence="7">
        <name>Mn(2+)</name>
        <dbReference type="ChEBI" id="CHEBI:29035"/>
    </cofactor>
    <text evidence="7">Divalent metal cations. Prefers magnesium or manganese.</text>
</comment>
<dbReference type="GO" id="GO:0051287">
    <property type="term" value="F:NAD binding"/>
    <property type="evidence" value="ECO:0007669"/>
    <property type="project" value="InterPro"/>
</dbReference>
<feature type="domain" description="Malic enzyme NAD-binding" evidence="9">
    <location>
        <begin position="316"/>
        <end position="567"/>
    </location>
</feature>
<dbReference type="AlphaFoldDB" id="A0A7T6AQW7"/>
<evidence type="ECO:0000256" key="6">
    <source>
        <dbReference type="PIRSR" id="PIRSR000106-2"/>
    </source>
</evidence>
<comment type="cofactor">
    <cofactor evidence="1">
        <name>Mn(2+)</name>
        <dbReference type="ChEBI" id="CHEBI:29035"/>
    </cofactor>
</comment>
<dbReference type="SMART" id="SM00919">
    <property type="entry name" value="Malic_M"/>
    <property type="match status" value="1"/>
</dbReference>
<evidence type="ECO:0000256" key="4">
    <source>
        <dbReference type="ARBA" id="ARBA00023002"/>
    </source>
</evidence>
<evidence type="ECO:0000256" key="1">
    <source>
        <dbReference type="ARBA" id="ARBA00001936"/>
    </source>
</evidence>
<sequence>MYKITHEQNELIIRFEKELVDGETLSRFLNHINLQSMLKKTARSDAGDRLRASSRLAALPTGISLLREPTLNKGSAFTLEEREALGLSGLLPPRVHTLDEQVQRILKNLRTQSTDIERYVYLIALQDRNKTLFYRVLLDNIEELMPIVYTPTVGQACLQFGQIFRRPRGIYITARDKGRVAELLGNWPYNDIRIIVVTDGERILGLGDLGADGMGIPVGKLALYSVCAGIHPSLSLPVTLDMGTDNARLLNDPLYTGLQHPRIRGELYDEMIEEFILAVQQVYPGALIQFEDFANRNAFRLLKQYRDQVCCFNDDIQGTASVTVAGVFSALRITGGTLKNQRFLFLGAGEAGLGTGELLVSAMIGEGLSLEEARQRCWYFDSKGLIVKDRTDLSGHKLHYAHDHPQVAGFLEAIELLKPQAIIGVSGQPKRFTPEILEAMARINERPIVFSLSNPTSKSECTAEEAYTWTDGRAIFASGSPFDPVVTHGRKLYPSQGNNVYIFPGVGMGVMASGAVRVTDEMFLTAARIVAGEVAENDLHYGRIFPPLPRIREVSQAVATAVAELAYKQGLATRPRPDDLQAYIQSLMFEPLYQDYIE</sequence>
<evidence type="ECO:0000313" key="12">
    <source>
        <dbReference type="Proteomes" id="UP000596092"/>
    </source>
</evidence>